<protein>
    <recommendedName>
        <fullName evidence="2">HD/PDEase domain-containing protein</fullName>
    </recommendedName>
</protein>
<dbReference type="InterPro" id="IPR006675">
    <property type="entry name" value="HDIG_dom"/>
</dbReference>
<feature type="transmembrane region" description="Helical" evidence="1">
    <location>
        <begin position="287"/>
        <end position="306"/>
    </location>
</feature>
<accession>A0A1E5G1P9</accession>
<dbReference type="InterPro" id="IPR011621">
    <property type="entry name" value="Metal-dep_PHydrolase_7TM_intra"/>
</dbReference>
<dbReference type="InterPro" id="IPR011624">
    <property type="entry name" value="Metal-dep_PHydrolase_7TM_extra"/>
</dbReference>
<keyword evidence="1" id="KW-1133">Transmembrane helix</keyword>
<feature type="transmembrane region" description="Helical" evidence="1">
    <location>
        <begin position="425"/>
        <end position="446"/>
    </location>
</feature>
<evidence type="ECO:0000256" key="1">
    <source>
        <dbReference type="SAM" id="Phobius"/>
    </source>
</evidence>
<gene>
    <name evidence="3" type="ORF">BHF68_08640</name>
</gene>
<dbReference type="PANTHER" id="PTHR36442">
    <property type="entry name" value="CYCLIC-DI-AMP PHOSPHODIESTERASE PGPH"/>
    <property type="match status" value="1"/>
</dbReference>
<dbReference type="Proteomes" id="UP000094296">
    <property type="component" value="Unassembled WGS sequence"/>
</dbReference>
<dbReference type="Pfam" id="PF07698">
    <property type="entry name" value="7TM-7TMR_HD"/>
    <property type="match status" value="1"/>
</dbReference>
<feature type="transmembrane region" description="Helical" evidence="1">
    <location>
        <begin position="12"/>
        <end position="29"/>
    </location>
</feature>
<keyword evidence="4" id="KW-1185">Reference proteome</keyword>
<keyword evidence="1" id="KW-0472">Membrane</keyword>
<dbReference type="InterPro" id="IPR006674">
    <property type="entry name" value="HD_domain"/>
</dbReference>
<dbReference type="NCBIfam" id="TIGR00277">
    <property type="entry name" value="HDIG"/>
    <property type="match status" value="1"/>
</dbReference>
<keyword evidence="1" id="KW-0812">Transmembrane</keyword>
<evidence type="ECO:0000259" key="2">
    <source>
        <dbReference type="SMART" id="SM00471"/>
    </source>
</evidence>
<organism evidence="3 4">
    <name type="scientific">Desulfuribacillus alkaliarsenatis</name>
    <dbReference type="NCBI Taxonomy" id="766136"/>
    <lineage>
        <taxon>Bacteria</taxon>
        <taxon>Bacillati</taxon>
        <taxon>Bacillota</taxon>
        <taxon>Desulfuribacillia</taxon>
        <taxon>Desulfuribacillales</taxon>
        <taxon>Desulfuribacillaceae</taxon>
        <taxon>Desulfuribacillus</taxon>
    </lineage>
</organism>
<dbReference type="Pfam" id="PF07697">
    <property type="entry name" value="7TMR-HDED"/>
    <property type="match status" value="1"/>
</dbReference>
<dbReference type="InterPro" id="IPR052722">
    <property type="entry name" value="PgpH_phosphodiesterase"/>
</dbReference>
<feature type="transmembrane region" description="Helical" evidence="1">
    <location>
        <begin position="340"/>
        <end position="357"/>
    </location>
</feature>
<feature type="transmembrane region" description="Helical" evidence="1">
    <location>
        <begin position="394"/>
        <end position="413"/>
    </location>
</feature>
<dbReference type="PANTHER" id="PTHR36442:SF1">
    <property type="entry name" value="CYCLIC-DI-AMP PHOSPHODIESTERASE PGPH"/>
    <property type="match status" value="1"/>
</dbReference>
<dbReference type="SUPFAM" id="SSF109604">
    <property type="entry name" value="HD-domain/PDEase-like"/>
    <property type="match status" value="1"/>
</dbReference>
<reference evidence="3 4" key="1">
    <citation type="submission" date="2016-09" db="EMBL/GenBank/DDBJ databases">
        <title>Draft genome sequence for the type strain of Desulfuribacillus alkaliarsenatis AHT28, an obligately anaerobic, sulfidogenic bacterium isolated from Russian soda lake sediments.</title>
        <authorList>
            <person name="Abin C.A."/>
            <person name="Hollibaugh J.T."/>
        </authorList>
    </citation>
    <scope>NUCLEOTIDE SEQUENCE [LARGE SCALE GENOMIC DNA]</scope>
    <source>
        <strain evidence="3 4">AHT28</strain>
    </source>
</reference>
<sequence length="706" mass="79521">MQKYKLQENKLYKYFLFAVLAIGMFLLMLEGITSVSYDLKIGDRSPEDIIANRTAVDVVATDIAKQEARELVEDIYRLDNTILNKVRINIDQLMFDVRRLSNEEITETVKINTLQERSEINLSEEVYYKLLQTDSEKLDTIRFHVRNIITQTMGDGIKQTDLKNARSLADDLIIGLDINKDARFIVREIVQNSIAANMFFDERATEERRDSQEAMVADRMITKNTLIVAKGEVISEDIYTRLQSLNLLEDRIQYVDWAGLLIVVVLLVSGLYAYINVYKKEILNDNYLLTLLVLIWILTFVVIKTVHVTTGLFDVSSVGYLVPIAMSTMLITILVSSKLAVYSAVVFSILVSFIFQTDSTLLFDYRFGFVCLASGLAGVFSVTKMTHRSAIMRAGIIVAFVNVIAILAIHLIAIEFTPSVLTMNLLFGIISGLLSSVLTLGLLPFLESTFGILSSVSLLELSNPNNPLLRKLLIEAPGTYHHSVIVGNLAEAAAEAVDADPLLARVGAFYHDVGKTKRPYMFIENQLTKENPHDKIAPSLSTLIITSHPKDGVELAEKHNIPKPIRDIIHQHHGTSLLSYFYNKAKDSEKGNVNEMDYRYQNIKPQSKEAAIVMVADAVEAAVRAMAKPTPSRMETIIRKIIKEKLADGQFDECDLTFKDLDNMVHAYIHVLNGIFHSRIEYPEDQIQKKVLEEIRPDSNSKSEAM</sequence>
<dbReference type="EMBL" id="MIJE01000032">
    <property type="protein sequence ID" value="OEF96368.1"/>
    <property type="molecule type" value="Genomic_DNA"/>
</dbReference>
<evidence type="ECO:0000313" key="3">
    <source>
        <dbReference type="EMBL" id="OEF96368.1"/>
    </source>
</evidence>
<dbReference type="Pfam" id="PF01966">
    <property type="entry name" value="HD"/>
    <property type="match status" value="1"/>
</dbReference>
<dbReference type="InterPro" id="IPR003607">
    <property type="entry name" value="HD/PDEase_dom"/>
</dbReference>
<dbReference type="STRING" id="766136.BHF68_08640"/>
<feature type="domain" description="HD/PDEase" evidence="2">
    <location>
        <begin position="475"/>
        <end position="631"/>
    </location>
</feature>
<dbReference type="AlphaFoldDB" id="A0A1E5G1P9"/>
<name>A0A1E5G1P9_9FIRM</name>
<dbReference type="CDD" id="cd00077">
    <property type="entry name" value="HDc"/>
    <property type="match status" value="1"/>
</dbReference>
<dbReference type="Gene3D" id="1.10.3210.10">
    <property type="entry name" value="Hypothetical protein af1432"/>
    <property type="match status" value="1"/>
</dbReference>
<proteinExistence type="predicted"/>
<evidence type="ECO:0000313" key="4">
    <source>
        <dbReference type="Proteomes" id="UP000094296"/>
    </source>
</evidence>
<feature type="transmembrane region" description="Helical" evidence="1">
    <location>
        <begin position="363"/>
        <end position="382"/>
    </location>
</feature>
<feature type="transmembrane region" description="Helical" evidence="1">
    <location>
        <begin position="254"/>
        <end position="275"/>
    </location>
</feature>
<comment type="caution">
    <text evidence="3">The sequence shown here is derived from an EMBL/GenBank/DDBJ whole genome shotgun (WGS) entry which is preliminary data.</text>
</comment>
<dbReference type="SMART" id="SM00471">
    <property type="entry name" value="HDc"/>
    <property type="match status" value="1"/>
</dbReference>